<dbReference type="EMBL" id="FQZE01000006">
    <property type="protein sequence ID" value="SHI80443.1"/>
    <property type="molecule type" value="Genomic_DNA"/>
</dbReference>
<sequence length="157" mass="17808">MKNVKLLSVFVVCFLVLTASVNATGFRSDFKDYEIEAVDDLNLGKKVEKVWTLTYNSSEKPVTVLKHKTLDGVEYMVRNDFFEVCYAVTSNGFGAKKVRNSWSNVPKQINSVVLNKEQLKRQAVISPNKEMDDEKALGLIANFLPDLINDEYTHLLN</sequence>
<evidence type="ECO:0000313" key="3">
    <source>
        <dbReference type="Proteomes" id="UP000184050"/>
    </source>
</evidence>
<gene>
    <name evidence="2" type="ORF">SAMN05444280_10659</name>
</gene>
<name>A0A1M6E4V8_9BACT</name>
<evidence type="ECO:0000313" key="2">
    <source>
        <dbReference type="EMBL" id="SHI80443.1"/>
    </source>
</evidence>
<feature type="signal peptide" evidence="1">
    <location>
        <begin position="1"/>
        <end position="23"/>
    </location>
</feature>
<dbReference type="AlphaFoldDB" id="A0A1M6E4V8"/>
<keyword evidence="1" id="KW-0732">Signal</keyword>
<organism evidence="2 3">
    <name type="scientific">Tangfeifania diversioriginum</name>
    <dbReference type="NCBI Taxonomy" id="1168035"/>
    <lineage>
        <taxon>Bacteria</taxon>
        <taxon>Pseudomonadati</taxon>
        <taxon>Bacteroidota</taxon>
        <taxon>Bacteroidia</taxon>
        <taxon>Marinilabiliales</taxon>
        <taxon>Prolixibacteraceae</taxon>
        <taxon>Tangfeifania</taxon>
    </lineage>
</organism>
<dbReference type="Proteomes" id="UP000184050">
    <property type="component" value="Unassembled WGS sequence"/>
</dbReference>
<feature type="chain" id="PRO_5012838892" evidence="1">
    <location>
        <begin position="24"/>
        <end position="157"/>
    </location>
</feature>
<keyword evidence="3" id="KW-1185">Reference proteome</keyword>
<dbReference type="RefSeq" id="WP_073166814.1">
    <property type="nucleotide sequence ID" value="NZ_FQZE01000006.1"/>
</dbReference>
<evidence type="ECO:0000256" key="1">
    <source>
        <dbReference type="SAM" id="SignalP"/>
    </source>
</evidence>
<accession>A0A1M6E4V8</accession>
<reference evidence="2 3" key="1">
    <citation type="submission" date="2016-11" db="EMBL/GenBank/DDBJ databases">
        <authorList>
            <person name="Jaros S."/>
            <person name="Januszkiewicz K."/>
            <person name="Wedrychowicz H."/>
        </authorList>
    </citation>
    <scope>NUCLEOTIDE SEQUENCE [LARGE SCALE GENOMIC DNA]</scope>
    <source>
        <strain evidence="2 3">DSM 27063</strain>
    </source>
</reference>
<protein>
    <submittedName>
        <fullName evidence="2">Uncharacterized protein</fullName>
    </submittedName>
</protein>
<proteinExistence type="predicted"/>
<dbReference type="OrthoDB" id="1120849at2"/>